<evidence type="ECO:0000256" key="1">
    <source>
        <dbReference type="SAM" id="MobiDB-lite"/>
    </source>
</evidence>
<dbReference type="Pfam" id="PF16063">
    <property type="entry name" value="DUF4805"/>
    <property type="match status" value="2"/>
</dbReference>
<feature type="compositionally biased region" description="Polar residues" evidence="1">
    <location>
        <begin position="343"/>
        <end position="356"/>
    </location>
</feature>
<feature type="compositionally biased region" description="Low complexity" evidence="1">
    <location>
        <begin position="135"/>
        <end position="147"/>
    </location>
</feature>
<feature type="region of interest" description="Disordered" evidence="1">
    <location>
        <begin position="278"/>
        <end position="304"/>
    </location>
</feature>
<feature type="compositionally biased region" description="Basic residues" evidence="1">
    <location>
        <begin position="281"/>
        <end position="290"/>
    </location>
</feature>
<feature type="non-terminal residue" evidence="3">
    <location>
        <position position="1"/>
    </location>
</feature>
<protein>
    <submittedName>
        <fullName evidence="3">Uncharacterized protein LOC115627966</fullName>
    </submittedName>
</protein>
<feature type="compositionally biased region" description="Polar residues" evidence="1">
    <location>
        <begin position="293"/>
        <end position="304"/>
    </location>
</feature>
<feature type="region of interest" description="Disordered" evidence="1">
    <location>
        <begin position="332"/>
        <end position="384"/>
    </location>
</feature>
<evidence type="ECO:0000313" key="2">
    <source>
        <dbReference type="Proteomes" id="UP000504634"/>
    </source>
</evidence>
<dbReference type="OrthoDB" id="165498at2759"/>
<name>A0A6J2TVZ2_DROLE</name>
<feature type="compositionally biased region" description="Low complexity" evidence="1">
    <location>
        <begin position="74"/>
        <end position="92"/>
    </location>
</feature>
<sequence>AEPSQEEDPFANLLSLKLHKPAHWNWELTTSRSCSNIALPRILLYDHTGALLVDANSQTELSYRSHTLAPTPTPTSTPTTTTAGGTRSGARSQAGSGIESSVGRHRKRAATANLGQCLRQALHTDFHGLHIAEATPSTTPTTRSPSRLHGGSCIDFSTHELPNYTEQRPLSSERRSSSLRGVRFHEAEQPTTYPTPPSTSTLTTTANSSSSGPREKRRYRRSHSSGRVSGSSILERFSMTRGRYSSPEYATEEQLQHAPRYYLRSSKAGTLVIKDDSFSRVRQRRRRPRHSSTENVLNESTPSRSVLVTTTAAAAVATLGAAAPLPAMPLPAMPLSNGRKRGCSTQRRQQSATHRLSTSEEEEQGRDEARGRRPQRRYGKNLTKELITVDPENCVYRATTAATAR</sequence>
<feature type="compositionally biased region" description="Basic residues" evidence="1">
    <location>
        <begin position="215"/>
        <end position="224"/>
    </location>
</feature>
<dbReference type="GeneID" id="115627966"/>
<keyword evidence="2" id="KW-1185">Reference proteome</keyword>
<dbReference type="AlphaFoldDB" id="A0A6J2TVZ2"/>
<proteinExistence type="predicted"/>
<feature type="region of interest" description="Disordered" evidence="1">
    <location>
        <begin position="133"/>
        <end position="234"/>
    </location>
</feature>
<feature type="region of interest" description="Disordered" evidence="1">
    <location>
        <begin position="65"/>
        <end position="107"/>
    </location>
</feature>
<gene>
    <name evidence="3" type="primary">LOC115627966</name>
</gene>
<dbReference type="RefSeq" id="XP_030379720.1">
    <property type="nucleotide sequence ID" value="XM_030523860.1"/>
</dbReference>
<evidence type="ECO:0000313" key="3">
    <source>
        <dbReference type="RefSeq" id="XP_030379720.1"/>
    </source>
</evidence>
<dbReference type="Proteomes" id="UP000504634">
    <property type="component" value="Unplaced"/>
</dbReference>
<feature type="compositionally biased region" description="Low complexity" evidence="1">
    <location>
        <begin position="198"/>
        <end position="211"/>
    </location>
</feature>
<accession>A0A6J2TVZ2</accession>
<reference evidence="3" key="1">
    <citation type="submission" date="2025-08" db="UniProtKB">
        <authorList>
            <consortium name="RefSeq"/>
        </authorList>
    </citation>
    <scope>IDENTIFICATION</scope>
    <source>
        <strain evidence="3">11010-0011.00</strain>
        <tissue evidence="3">Whole body</tissue>
    </source>
</reference>
<organism evidence="2 3">
    <name type="scientific">Drosophila lebanonensis</name>
    <name type="common">Fruit fly</name>
    <name type="synonym">Scaptodrosophila lebanonensis</name>
    <dbReference type="NCBI Taxonomy" id="7225"/>
    <lineage>
        <taxon>Eukaryota</taxon>
        <taxon>Metazoa</taxon>
        <taxon>Ecdysozoa</taxon>
        <taxon>Arthropoda</taxon>
        <taxon>Hexapoda</taxon>
        <taxon>Insecta</taxon>
        <taxon>Pterygota</taxon>
        <taxon>Neoptera</taxon>
        <taxon>Endopterygota</taxon>
        <taxon>Diptera</taxon>
        <taxon>Brachycera</taxon>
        <taxon>Muscomorpha</taxon>
        <taxon>Ephydroidea</taxon>
        <taxon>Drosophilidae</taxon>
        <taxon>Scaptodrosophila</taxon>
    </lineage>
</organism>
<dbReference type="InterPro" id="IPR032064">
    <property type="entry name" value="DUF4805"/>
</dbReference>